<accession>A0A2K1QQR0</accession>
<dbReference type="CDD" id="cd10317">
    <property type="entry name" value="RGL4_C"/>
    <property type="match status" value="1"/>
</dbReference>
<evidence type="ECO:0000256" key="6">
    <source>
        <dbReference type="ARBA" id="ARBA00023157"/>
    </source>
</evidence>
<evidence type="ECO:0000313" key="17">
    <source>
        <dbReference type="Proteomes" id="UP000243797"/>
    </source>
</evidence>
<feature type="domain" description="Rhamnogalacturonan lyase" evidence="14">
    <location>
        <begin position="362"/>
        <end position="526"/>
    </location>
</feature>
<evidence type="ECO:0000313" key="16">
    <source>
        <dbReference type="EMBL" id="PNS17428.1"/>
    </source>
</evidence>
<dbReference type="InterPro" id="IPR013784">
    <property type="entry name" value="Carb-bd-like_fold"/>
</dbReference>
<feature type="domain" description="Rhamnogalacturonase B N-terminal" evidence="13">
    <location>
        <begin position="20"/>
        <end position="271"/>
    </location>
</feature>
<dbReference type="GO" id="GO:0030246">
    <property type="term" value="F:carbohydrate binding"/>
    <property type="evidence" value="ECO:0007669"/>
    <property type="project" value="UniProtKB-UniRule"/>
</dbReference>
<feature type="disulfide bond" evidence="12">
    <location>
        <begin position="48"/>
        <end position="90"/>
    </location>
</feature>
<dbReference type="InterPro" id="IPR008979">
    <property type="entry name" value="Galactose-bd-like_sf"/>
</dbReference>
<evidence type="ECO:0000259" key="15">
    <source>
        <dbReference type="Pfam" id="PF14686"/>
    </source>
</evidence>
<evidence type="ECO:0000256" key="5">
    <source>
        <dbReference type="ARBA" id="ARBA00022729"/>
    </source>
</evidence>
<keyword evidence="6 12" id="KW-1015">Disulfide bond</keyword>
<feature type="domain" description="Rhamnogalacturonan lyase" evidence="15">
    <location>
        <begin position="278"/>
        <end position="349"/>
    </location>
</feature>
<protein>
    <recommendedName>
        <fullName evidence="11">Rhamnogalacturonate lyase</fullName>
        <ecNumber evidence="11">4.2.2.23</ecNumber>
    </recommendedName>
</protein>
<dbReference type="InterPro" id="IPR011013">
    <property type="entry name" value="Gal_mutarotase_sf_dom"/>
</dbReference>
<keyword evidence="7 11" id="KW-0456">Lyase</keyword>
<keyword evidence="8 11" id="KW-0119">Carbohydrate metabolism</keyword>
<dbReference type="SUPFAM" id="SSF49452">
    <property type="entry name" value="Starch-binding domain-like"/>
    <property type="match status" value="1"/>
</dbReference>
<dbReference type="GO" id="GO:0071555">
    <property type="term" value="P:cell wall organization"/>
    <property type="evidence" value="ECO:0007669"/>
    <property type="project" value="UniProtKB-UniRule"/>
</dbReference>
<dbReference type="GO" id="GO:0045490">
    <property type="term" value="P:pectin catabolic process"/>
    <property type="evidence" value="ECO:0007669"/>
    <property type="project" value="TreeGrafter"/>
</dbReference>
<feature type="chain" id="PRO_5014212549" description="Rhamnogalacturonate lyase" evidence="11">
    <location>
        <begin position="19"/>
        <end position="528"/>
    </location>
</feature>
<dbReference type="Gene3D" id="2.60.120.260">
    <property type="entry name" value="Galactose-binding domain-like"/>
    <property type="match status" value="1"/>
</dbReference>
<dbReference type="PANTHER" id="PTHR36574:SF1">
    <property type="entry name" value="RHAMNOGALACTURONATE LYASE-RELATED"/>
    <property type="match status" value="1"/>
</dbReference>
<dbReference type="EC" id="4.2.2.23" evidence="11"/>
<dbReference type="InterPro" id="IPR014718">
    <property type="entry name" value="GH-type_carb-bd"/>
</dbReference>
<dbReference type="InParanoid" id="A0A2K1QQR0"/>
<keyword evidence="9 11" id="KW-0961">Cell wall biogenesis/degradation</keyword>
<dbReference type="STRING" id="2082308.A0A2K1QQR0"/>
<comment type="subcellular location">
    <subcellularLocation>
        <location evidence="2 11">Secreted</location>
    </subcellularLocation>
</comment>
<dbReference type="Pfam" id="PF14686">
    <property type="entry name" value="fn3_3"/>
    <property type="match status" value="1"/>
</dbReference>
<dbReference type="SUPFAM" id="SSF74650">
    <property type="entry name" value="Galactose mutarotase-like"/>
    <property type="match status" value="1"/>
</dbReference>
<keyword evidence="4 11" id="KW-0964">Secreted</keyword>
<organism evidence="16 17">
    <name type="scientific">Sphaceloma murrayae</name>
    <dbReference type="NCBI Taxonomy" id="2082308"/>
    <lineage>
        <taxon>Eukaryota</taxon>
        <taxon>Fungi</taxon>
        <taxon>Dikarya</taxon>
        <taxon>Ascomycota</taxon>
        <taxon>Pezizomycotina</taxon>
        <taxon>Dothideomycetes</taxon>
        <taxon>Dothideomycetidae</taxon>
        <taxon>Myriangiales</taxon>
        <taxon>Elsinoaceae</taxon>
        <taxon>Sphaceloma</taxon>
    </lineage>
</organism>
<evidence type="ECO:0000256" key="12">
    <source>
        <dbReference type="PIRSR" id="PIRSR011794-1"/>
    </source>
</evidence>
<evidence type="ECO:0000256" key="7">
    <source>
        <dbReference type="ARBA" id="ARBA00023239"/>
    </source>
</evidence>
<comment type="similarity">
    <text evidence="3 11">Belongs to the polysaccharide lyase 4 family.</text>
</comment>
<dbReference type="Proteomes" id="UP000243797">
    <property type="component" value="Unassembled WGS sequence"/>
</dbReference>
<evidence type="ECO:0000256" key="2">
    <source>
        <dbReference type="ARBA" id="ARBA00004613"/>
    </source>
</evidence>
<evidence type="ECO:0000256" key="9">
    <source>
        <dbReference type="ARBA" id="ARBA00023316"/>
    </source>
</evidence>
<evidence type="ECO:0000256" key="8">
    <source>
        <dbReference type="ARBA" id="ARBA00023277"/>
    </source>
</evidence>
<dbReference type="InterPro" id="IPR029411">
    <property type="entry name" value="RG-lyase_III"/>
</dbReference>
<evidence type="ECO:0000259" key="13">
    <source>
        <dbReference type="Pfam" id="PF09284"/>
    </source>
</evidence>
<evidence type="ECO:0000256" key="3">
    <source>
        <dbReference type="ARBA" id="ARBA00010418"/>
    </source>
</evidence>
<dbReference type="GO" id="GO:0102210">
    <property type="term" value="F:rhamnogalacturonan endolyase activity"/>
    <property type="evidence" value="ECO:0007669"/>
    <property type="project" value="UniProtKB-UniRule"/>
</dbReference>
<dbReference type="InterPro" id="IPR029413">
    <property type="entry name" value="RG-lyase_II"/>
</dbReference>
<evidence type="ECO:0000256" key="1">
    <source>
        <dbReference type="ARBA" id="ARBA00001324"/>
    </source>
</evidence>
<dbReference type="CDD" id="cd10316">
    <property type="entry name" value="RGL4_M"/>
    <property type="match status" value="1"/>
</dbReference>
<dbReference type="CDD" id="cd10320">
    <property type="entry name" value="RGL4_N"/>
    <property type="match status" value="1"/>
</dbReference>
<keyword evidence="17" id="KW-1185">Reference proteome</keyword>
<dbReference type="AlphaFoldDB" id="A0A2K1QQR0"/>
<dbReference type="OrthoDB" id="114708at2759"/>
<sequence length="528" mass="55954">MLVVLSILLAFTARLAQAAFGYTSVSGGFQIDAGSANTLVFVVKSSSCDISSILYRGVQLQDGTASHIGSGLGSATVNVKQSGDTIIVTCDAGTLTQYYVVRNGQSNIFMGTYITAEPAIGELRFIARLKSATLPNEEPYGSVSTTAGSTSTVEGSDVFIVNGQTRSKFYSSNRFIDDKRHCVAGSDTRVCWILSGPGPYETSSGGPFFRDINSNNVGAATHLTFYMNSNHAQTETYRTGFFGPYVLTFSRSGTPSTDIDTSFFAGLGVRGYIADVDRGTVSGTASGTDSKCETVVHWYNKNAQYWTKASGGKFTSPRMKPGTYTQVLYQGELKVAQNSVTVSKGATASTSIASTFKTGTSLFKIGEWDGAPWGFQNADKILHQHPSDSRMGKWGPVTYTVGSSALNTFPMALFKAVNNAVTIKFNLASNQLGAATFRIGTTLAFAAGRPQVKVNSWTGPAPAAPVKVDSRGVTRGAYRGRGEIYDVSIPAGTLVAGTNTITISVISGSDGATFLGPNFIFDAVELFK</sequence>
<dbReference type="PIRSF" id="PIRSF011794">
    <property type="entry name" value="Rhamnogalacturonase_B"/>
    <property type="match status" value="1"/>
</dbReference>
<dbReference type="EMBL" id="NKHZ01000051">
    <property type="protein sequence ID" value="PNS17428.1"/>
    <property type="molecule type" value="Genomic_DNA"/>
</dbReference>
<name>A0A2K1QQR0_9PEZI</name>
<dbReference type="Gene3D" id="2.70.98.10">
    <property type="match status" value="1"/>
</dbReference>
<evidence type="ECO:0000256" key="11">
    <source>
        <dbReference type="PIRNR" id="PIRNR011794"/>
    </source>
</evidence>
<comment type="caution">
    <text evidence="16">The sequence shown here is derived from an EMBL/GenBank/DDBJ whole genome shotgun (WGS) entry which is preliminary data.</text>
</comment>
<dbReference type="Gene3D" id="2.60.40.1120">
    <property type="entry name" value="Carboxypeptidase-like, regulatory domain"/>
    <property type="match status" value="1"/>
</dbReference>
<dbReference type="FunFam" id="2.60.120.260:FF:000102">
    <property type="entry name" value="Rhamnogalacturonate lyase A"/>
    <property type="match status" value="1"/>
</dbReference>
<evidence type="ECO:0000256" key="10">
    <source>
        <dbReference type="ARBA" id="ARBA00023326"/>
    </source>
</evidence>
<comment type="catalytic activity">
    <reaction evidence="1 11">
        <text>Endotype eliminative cleavage of L-alpha-rhamnopyranosyl-(1-&gt;4)-alpha-D-galactopyranosyluronic acid bonds of rhamnogalacturonan I domains in ramified hairy regions of pectin leaving L-rhamnopyranose at the reducing end and 4-deoxy-4,5-unsaturated D-galactopyranosyluronic acid at the non-reducing end.</text>
        <dbReference type="EC" id="4.2.2.23"/>
    </reaction>
</comment>
<feature type="signal peptide" evidence="11">
    <location>
        <begin position="1"/>
        <end position="18"/>
    </location>
</feature>
<dbReference type="Pfam" id="PF14683">
    <property type="entry name" value="CBM-like"/>
    <property type="match status" value="1"/>
</dbReference>
<dbReference type="GO" id="GO:0005576">
    <property type="term" value="C:extracellular region"/>
    <property type="evidence" value="ECO:0007669"/>
    <property type="project" value="UniProtKB-SubCell"/>
</dbReference>
<keyword evidence="5 11" id="KW-0732">Signal</keyword>
<keyword evidence="10 11" id="KW-0624">Polysaccharide degradation</keyword>
<reference evidence="16 17" key="1">
    <citation type="submission" date="2017-06" db="EMBL/GenBank/DDBJ databases">
        <title>Draft genome sequence of a variant of Elsinoe murrayae.</title>
        <authorList>
            <person name="Cheng Q."/>
        </authorList>
    </citation>
    <scope>NUCLEOTIDE SEQUENCE [LARGE SCALE GENOMIC DNA]</scope>
    <source>
        <strain evidence="16 17">CQ-2017a</strain>
    </source>
</reference>
<dbReference type="InterPro" id="IPR016590">
    <property type="entry name" value="Rhamnogalacturonase_B"/>
</dbReference>
<proteinExistence type="inferred from homology"/>
<dbReference type="Pfam" id="PF09284">
    <property type="entry name" value="RhgB_N"/>
    <property type="match status" value="1"/>
</dbReference>
<gene>
    <name evidence="16" type="ORF">CAC42_7111</name>
</gene>
<feature type="disulfide bond" evidence="12">
    <location>
        <begin position="182"/>
        <end position="191"/>
    </location>
</feature>
<dbReference type="SUPFAM" id="SSF49785">
    <property type="entry name" value="Galactose-binding domain-like"/>
    <property type="match status" value="1"/>
</dbReference>
<dbReference type="FunFam" id="2.70.98.10:FF:000020">
    <property type="entry name" value="Rhamnogalacturonate lyase A"/>
    <property type="match status" value="1"/>
</dbReference>
<dbReference type="InterPro" id="IPR015364">
    <property type="entry name" value="RhgB_N"/>
</dbReference>
<evidence type="ECO:0000256" key="4">
    <source>
        <dbReference type="ARBA" id="ARBA00022525"/>
    </source>
</evidence>
<evidence type="ECO:0000259" key="14">
    <source>
        <dbReference type="Pfam" id="PF14683"/>
    </source>
</evidence>
<dbReference type="PANTHER" id="PTHR36574">
    <property type="entry name" value="RHAMNOGALACTURONATE LYASE-RELATED"/>
    <property type="match status" value="1"/>
</dbReference>